<accession>A0A091BDK2</accession>
<dbReference type="STRING" id="1121015.GCA_000420545_02830"/>
<reference evidence="7 8" key="1">
    <citation type="submission" date="2013-09" db="EMBL/GenBank/DDBJ databases">
        <title>Genome sequencing of Arenimonas oryziterrae.</title>
        <authorList>
            <person name="Chen F."/>
            <person name="Wang G."/>
        </authorList>
    </citation>
    <scope>NUCLEOTIDE SEQUENCE [LARGE SCALE GENOMIC DNA]</scope>
    <source>
        <strain evidence="7 8">YC6267</strain>
    </source>
</reference>
<keyword evidence="8" id="KW-1185">Reference proteome</keyword>
<feature type="transmembrane region" description="Helical" evidence="5">
    <location>
        <begin position="390"/>
        <end position="409"/>
    </location>
</feature>
<feature type="transmembrane region" description="Helical" evidence="5">
    <location>
        <begin position="337"/>
        <end position="355"/>
    </location>
</feature>
<dbReference type="Pfam" id="PF04932">
    <property type="entry name" value="Wzy_C"/>
    <property type="match status" value="1"/>
</dbReference>
<dbReference type="AlphaFoldDB" id="A0A091BDK2"/>
<keyword evidence="4 5" id="KW-0472">Membrane</keyword>
<evidence type="ECO:0000259" key="6">
    <source>
        <dbReference type="Pfam" id="PF04932"/>
    </source>
</evidence>
<feature type="transmembrane region" description="Helical" evidence="5">
    <location>
        <begin position="34"/>
        <end position="51"/>
    </location>
</feature>
<name>A0A091BDK2_9GAMM</name>
<evidence type="ECO:0000256" key="2">
    <source>
        <dbReference type="ARBA" id="ARBA00022692"/>
    </source>
</evidence>
<dbReference type="OrthoDB" id="8554812at2"/>
<dbReference type="eggNOG" id="COG3307">
    <property type="taxonomic scope" value="Bacteria"/>
</dbReference>
<dbReference type="Proteomes" id="UP000029385">
    <property type="component" value="Unassembled WGS sequence"/>
</dbReference>
<dbReference type="PANTHER" id="PTHR37422">
    <property type="entry name" value="TEICHURONIC ACID BIOSYNTHESIS PROTEIN TUAE"/>
    <property type="match status" value="1"/>
</dbReference>
<dbReference type="PANTHER" id="PTHR37422:SF21">
    <property type="entry name" value="EXOQ-LIKE PROTEIN"/>
    <property type="match status" value="1"/>
</dbReference>
<organism evidence="7 8">
    <name type="scientific">Arenimonas oryziterrae DSM 21050 = YC6267</name>
    <dbReference type="NCBI Taxonomy" id="1121015"/>
    <lineage>
        <taxon>Bacteria</taxon>
        <taxon>Pseudomonadati</taxon>
        <taxon>Pseudomonadota</taxon>
        <taxon>Gammaproteobacteria</taxon>
        <taxon>Lysobacterales</taxon>
        <taxon>Lysobacteraceae</taxon>
        <taxon>Arenimonas</taxon>
    </lineage>
</organism>
<keyword evidence="3 5" id="KW-1133">Transmembrane helix</keyword>
<protein>
    <recommendedName>
        <fullName evidence="6">O-antigen ligase-related domain-containing protein</fullName>
    </recommendedName>
</protein>
<keyword evidence="2 5" id="KW-0812">Transmembrane</keyword>
<evidence type="ECO:0000256" key="1">
    <source>
        <dbReference type="ARBA" id="ARBA00004141"/>
    </source>
</evidence>
<feature type="transmembrane region" description="Helical" evidence="5">
    <location>
        <begin position="63"/>
        <end position="82"/>
    </location>
</feature>
<evidence type="ECO:0000313" key="7">
    <source>
        <dbReference type="EMBL" id="KFN42445.1"/>
    </source>
</evidence>
<evidence type="ECO:0000256" key="4">
    <source>
        <dbReference type="ARBA" id="ARBA00023136"/>
    </source>
</evidence>
<evidence type="ECO:0000256" key="3">
    <source>
        <dbReference type="ARBA" id="ARBA00022989"/>
    </source>
</evidence>
<evidence type="ECO:0000313" key="8">
    <source>
        <dbReference type="Proteomes" id="UP000029385"/>
    </source>
</evidence>
<dbReference type="InterPro" id="IPR007016">
    <property type="entry name" value="O-antigen_ligase-rel_domated"/>
</dbReference>
<evidence type="ECO:0000256" key="5">
    <source>
        <dbReference type="SAM" id="Phobius"/>
    </source>
</evidence>
<feature type="domain" description="O-antigen ligase-related" evidence="6">
    <location>
        <begin position="192"/>
        <end position="345"/>
    </location>
</feature>
<sequence length="421" mass="45461">MNRWWPDLSRFRWAPFAVLAFVALWPTVGPAELVLSLGAISGIAILAWSRFRDGTSLISREAWALSTALFFCYWLPELFSAFDAVDRAHAWAEVLVDLRYLPFLWLVAMAVAQGRGRRRVFAGIGVIVLLWSLDASVQAVSGVSLGGPNTSDRLSGVFGAGNLKLGLVLASLSPFAFDLLGRRGGDLGWLLLAFVLGLVILLAGSRASWLSYGIVLAVCGWQRFGRRRLLIYLGAGLVVASALALSFSTQFESRLERTGEVLNGDVDGLDQALSGRISIWRAATGMFLDHPVNGVGVRGFRELYPRYAPPDDPWLSQGQGGALHAHQLLLEVLCETGAIGLLLWLMGAALAIRAWRWALPASRERAAAPALALAVTLFPLNTHLAFYSTFWGGVTLLLAAMYAGALFAIDDEVAAPVPADA</sequence>
<dbReference type="InterPro" id="IPR051533">
    <property type="entry name" value="WaaL-like"/>
</dbReference>
<comment type="caution">
    <text evidence="7">The sequence shown here is derived from an EMBL/GenBank/DDBJ whole genome shotgun (WGS) entry which is preliminary data.</text>
</comment>
<dbReference type="PATRIC" id="fig|1121015.4.peg.2250"/>
<feature type="transmembrane region" description="Helical" evidence="5">
    <location>
        <begin position="187"/>
        <end position="203"/>
    </location>
</feature>
<proteinExistence type="predicted"/>
<dbReference type="RefSeq" id="WP_022970418.1">
    <property type="nucleotide sequence ID" value="NZ_ATVD01000007.1"/>
</dbReference>
<dbReference type="EMBL" id="AVCI01000010">
    <property type="protein sequence ID" value="KFN42445.1"/>
    <property type="molecule type" value="Genomic_DNA"/>
</dbReference>
<feature type="transmembrane region" description="Helical" evidence="5">
    <location>
        <begin position="120"/>
        <end position="141"/>
    </location>
</feature>
<gene>
    <name evidence="7" type="ORF">N789_13900</name>
</gene>
<feature type="transmembrane region" description="Helical" evidence="5">
    <location>
        <begin position="229"/>
        <end position="247"/>
    </location>
</feature>
<comment type="subcellular location">
    <subcellularLocation>
        <location evidence="1">Membrane</location>
        <topology evidence="1">Multi-pass membrane protein</topology>
    </subcellularLocation>
</comment>
<dbReference type="GO" id="GO:0016020">
    <property type="term" value="C:membrane"/>
    <property type="evidence" value="ECO:0007669"/>
    <property type="project" value="UniProtKB-SubCell"/>
</dbReference>